<keyword evidence="2" id="KW-0472">Membrane</keyword>
<feature type="compositionally biased region" description="Basic and acidic residues" evidence="1">
    <location>
        <begin position="640"/>
        <end position="650"/>
    </location>
</feature>
<feature type="transmembrane region" description="Helical" evidence="2">
    <location>
        <begin position="185"/>
        <end position="202"/>
    </location>
</feature>
<name>A0A6J7GCA8_9ZZZZ</name>
<protein>
    <submittedName>
        <fullName evidence="3">Unannotated protein</fullName>
    </submittedName>
</protein>
<dbReference type="AlphaFoldDB" id="A0A6J7GCA8"/>
<feature type="transmembrane region" description="Helical" evidence="2">
    <location>
        <begin position="208"/>
        <end position="227"/>
    </location>
</feature>
<feature type="transmembrane region" description="Helical" evidence="2">
    <location>
        <begin position="157"/>
        <end position="178"/>
    </location>
</feature>
<gene>
    <name evidence="3" type="ORF">UFOPK3609_00442</name>
</gene>
<feature type="transmembrane region" description="Helical" evidence="2">
    <location>
        <begin position="550"/>
        <end position="570"/>
    </location>
</feature>
<keyword evidence="2" id="KW-0812">Transmembrane</keyword>
<sequence>MTLPPATVPGRWLGAASRAFQQPVVAWSTSLLVVVLVSVQTIALRGRVTSPLGWSPYDGVLHVRQAQSLIDGEWLGAYDNLTLVKAPGYSLFISACHELGIDLKVGEQLVALLAALLVAVCVLVTSGRLAFAVPVFVLCAFNPVFYSYWAADFGRDALFASITVVLVAALFLTGHLLVVARPVGWVLLPAALGGAALAAYLLTREEGVTVLPVAAVALGAAPLVHGLRTGRRTRAGLLRRTLRVTARAIPALLVVVLATGAPVAAVLAENEDRYGVATASELAGSAFQGAYAQWQRVEAGPVLFRIPISERQREAVYPVSDAARSLEPFLEDPENPWRFSGCEAPPDCDYAGGWITWALRDAAADAGFFGSAGQAQDFFGRLAGEIRAACESGELRCRAALPATLAPLQRITVPEFVEAFTRLTGSLLSSKDQFLQPNLVPWATPEQRIEFAAVDSGVPPTVAGAEGQIEDYAEHEGRYQFLAAVYSVVLPVGVVLGLVLMIPLLLTRPGRRTAGPLTALAVALLFGALLRVALIAVIHAADYDADQPRYLYPAQSLLLAFVGVAVVEGLQRLDLGRLGTLTRDQCADDRPSAGGSATSAVRSDLPLPASPADYAPAAARPFDHVDPQDVTVPIRMSAARSREPQSPRHR</sequence>
<reference evidence="3" key="1">
    <citation type="submission" date="2020-05" db="EMBL/GenBank/DDBJ databases">
        <authorList>
            <person name="Chiriac C."/>
            <person name="Salcher M."/>
            <person name="Ghai R."/>
            <person name="Kavagutti S V."/>
        </authorList>
    </citation>
    <scope>NUCLEOTIDE SEQUENCE</scope>
</reference>
<keyword evidence="2" id="KW-1133">Transmembrane helix</keyword>
<feature type="transmembrane region" description="Helical" evidence="2">
    <location>
        <begin position="517"/>
        <end position="538"/>
    </location>
</feature>
<dbReference type="EMBL" id="CAFBMQ010000042">
    <property type="protein sequence ID" value="CAB4904178.1"/>
    <property type="molecule type" value="Genomic_DNA"/>
</dbReference>
<proteinExistence type="predicted"/>
<feature type="transmembrane region" description="Helical" evidence="2">
    <location>
        <begin position="109"/>
        <end position="137"/>
    </location>
</feature>
<evidence type="ECO:0000256" key="1">
    <source>
        <dbReference type="SAM" id="MobiDB-lite"/>
    </source>
</evidence>
<feature type="transmembrane region" description="Helical" evidence="2">
    <location>
        <begin position="24"/>
        <end position="44"/>
    </location>
</feature>
<accession>A0A6J7GCA8</accession>
<feature type="compositionally biased region" description="Low complexity" evidence="1">
    <location>
        <begin position="606"/>
        <end position="620"/>
    </location>
</feature>
<feature type="transmembrane region" description="Helical" evidence="2">
    <location>
        <begin position="248"/>
        <end position="268"/>
    </location>
</feature>
<evidence type="ECO:0000313" key="3">
    <source>
        <dbReference type="EMBL" id="CAB4904178.1"/>
    </source>
</evidence>
<feature type="region of interest" description="Disordered" evidence="1">
    <location>
        <begin position="586"/>
        <end position="650"/>
    </location>
</feature>
<feature type="transmembrane region" description="Helical" evidence="2">
    <location>
        <begin position="481"/>
        <end position="505"/>
    </location>
</feature>
<organism evidence="3">
    <name type="scientific">freshwater metagenome</name>
    <dbReference type="NCBI Taxonomy" id="449393"/>
    <lineage>
        <taxon>unclassified sequences</taxon>
        <taxon>metagenomes</taxon>
        <taxon>ecological metagenomes</taxon>
    </lineage>
</organism>
<evidence type="ECO:0000256" key="2">
    <source>
        <dbReference type="SAM" id="Phobius"/>
    </source>
</evidence>